<evidence type="ECO:0000256" key="8">
    <source>
        <dbReference type="ARBA" id="ARBA00022824"/>
    </source>
</evidence>
<dbReference type="InterPro" id="IPR036400">
    <property type="entry name" value="Cyt_B5-like_heme/steroid_sf"/>
</dbReference>
<dbReference type="GO" id="GO:0046872">
    <property type="term" value="F:metal ion binding"/>
    <property type="evidence" value="ECO:0007669"/>
    <property type="project" value="UniProtKB-KW"/>
</dbReference>
<dbReference type="PANTHER" id="PTHR10281">
    <property type="entry name" value="MEMBRANE-ASSOCIATED PROGESTERONE RECEPTOR COMPONENT-RELATED"/>
    <property type="match status" value="1"/>
</dbReference>
<evidence type="ECO:0000256" key="2">
    <source>
        <dbReference type="ARBA" id="ARBA00004240"/>
    </source>
</evidence>
<dbReference type="OrthoDB" id="899at2759"/>
<dbReference type="HOGENOM" id="CLU_042860_0_1_1"/>
<dbReference type="KEGG" id="smo:SELMODRAFT_58069"/>
<dbReference type="STRING" id="88036.D8SC27"/>
<dbReference type="Gramene" id="EFJ18112">
    <property type="protein sequence ID" value="EFJ18112"/>
    <property type="gene ID" value="SELMODRAFT_58069"/>
</dbReference>
<comment type="subcellular location">
    <subcellularLocation>
        <location evidence="1">Cell membrane</location>
    </subcellularLocation>
    <subcellularLocation>
        <location evidence="2">Endoplasmic reticulum</location>
    </subcellularLocation>
</comment>
<dbReference type="OMA" id="IKKTMVP"/>
<dbReference type="AlphaFoldDB" id="D8SC27"/>
<keyword evidence="10" id="KW-0408">Iron</keyword>
<dbReference type="FunFam" id="3.10.120.10:FF:000006">
    <property type="entry name" value="Membrane steroid-binding protein 1"/>
    <property type="match status" value="1"/>
</dbReference>
<name>D8SC27_SELML</name>
<evidence type="ECO:0000256" key="4">
    <source>
        <dbReference type="ARBA" id="ARBA00022617"/>
    </source>
</evidence>
<proteinExistence type="inferred from homology"/>
<evidence type="ECO:0000256" key="11">
    <source>
        <dbReference type="ARBA" id="ARBA00023121"/>
    </source>
</evidence>
<dbReference type="InterPro" id="IPR050577">
    <property type="entry name" value="MAPR/NEUFC/NENF-like"/>
</dbReference>
<organism evidence="17">
    <name type="scientific">Selaginella moellendorffii</name>
    <name type="common">Spikemoss</name>
    <dbReference type="NCBI Taxonomy" id="88036"/>
    <lineage>
        <taxon>Eukaryota</taxon>
        <taxon>Viridiplantae</taxon>
        <taxon>Streptophyta</taxon>
        <taxon>Embryophyta</taxon>
        <taxon>Tracheophyta</taxon>
        <taxon>Lycopodiopsida</taxon>
        <taxon>Selaginellales</taxon>
        <taxon>Selaginellaceae</taxon>
        <taxon>Selaginella</taxon>
    </lineage>
</organism>
<dbReference type="GO" id="GO:0012505">
    <property type="term" value="C:endomembrane system"/>
    <property type="evidence" value="ECO:0000318"/>
    <property type="project" value="GO_Central"/>
</dbReference>
<keyword evidence="12 14" id="KW-0472">Membrane</keyword>
<keyword evidence="8" id="KW-0256">Endoplasmic reticulum</keyword>
<evidence type="ECO:0000256" key="13">
    <source>
        <dbReference type="ARBA" id="ARBA00038357"/>
    </source>
</evidence>
<evidence type="ECO:0000259" key="15">
    <source>
        <dbReference type="SMART" id="SM01117"/>
    </source>
</evidence>
<keyword evidence="3" id="KW-1003">Cell membrane</keyword>
<dbReference type="Pfam" id="PF00173">
    <property type="entry name" value="Cyt-b5"/>
    <property type="match status" value="1"/>
</dbReference>
<dbReference type="Proteomes" id="UP000001514">
    <property type="component" value="Unassembled WGS sequence"/>
</dbReference>
<feature type="non-terminal residue" evidence="16">
    <location>
        <position position="169"/>
    </location>
</feature>
<dbReference type="FunCoup" id="D8SC27">
    <property type="interactions" value="4066"/>
</dbReference>
<keyword evidence="11" id="KW-0446">Lipid-binding</keyword>
<feature type="domain" description="Cytochrome b5 heme-binding" evidence="15">
    <location>
        <begin position="71"/>
        <end position="167"/>
    </location>
</feature>
<dbReference type="EMBL" id="GL377611">
    <property type="protein sequence ID" value="EFJ18112.1"/>
    <property type="molecule type" value="Genomic_DNA"/>
</dbReference>
<evidence type="ECO:0000256" key="9">
    <source>
        <dbReference type="ARBA" id="ARBA00022989"/>
    </source>
</evidence>
<sequence>IESHTGLPPIVLFTIIALLLGAYYLVSGILAPSQIGAAPLSAIIEEEEEEAAAAAAAAVDPPSIVELGDQVTLLELAAYDGKDSSKPLLMAIKGRIYNVSSARDFYGPGGPYAVFAGRDASRALAKMSFDEGDLCGDLDGLSSQQLEVLKDWESKFASKYPRVGAVKPK</sequence>
<evidence type="ECO:0000256" key="5">
    <source>
        <dbReference type="ARBA" id="ARBA00022665"/>
    </source>
</evidence>
<dbReference type="PANTHER" id="PTHR10281:SF72">
    <property type="entry name" value="NEUDESIN"/>
    <property type="match status" value="1"/>
</dbReference>
<dbReference type="GO" id="GO:0016020">
    <property type="term" value="C:membrane"/>
    <property type="evidence" value="ECO:0000318"/>
    <property type="project" value="GO_Central"/>
</dbReference>
<feature type="transmembrane region" description="Helical" evidence="14">
    <location>
        <begin position="6"/>
        <end position="26"/>
    </location>
</feature>
<evidence type="ECO:0000256" key="12">
    <source>
        <dbReference type="ARBA" id="ARBA00023136"/>
    </source>
</evidence>
<keyword evidence="5" id="KW-0754">Steroid-binding</keyword>
<dbReference type="SUPFAM" id="SSF55856">
    <property type="entry name" value="Cytochrome b5-like heme/steroid binding domain"/>
    <property type="match status" value="1"/>
</dbReference>
<protein>
    <recommendedName>
        <fullName evidence="15">Cytochrome b5 heme-binding domain-containing protein</fullName>
    </recommendedName>
</protein>
<evidence type="ECO:0000256" key="7">
    <source>
        <dbReference type="ARBA" id="ARBA00022723"/>
    </source>
</evidence>
<dbReference type="GO" id="GO:0005783">
    <property type="term" value="C:endoplasmic reticulum"/>
    <property type="evidence" value="ECO:0000318"/>
    <property type="project" value="GO_Central"/>
</dbReference>
<dbReference type="InParanoid" id="D8SC27"/>
<dbReference type="eggNOG" id="KOG1110">
    <property type="taxonomic scope" value="Eukaryota"/>
</dbReference>
<dbReference type="Gene3D" id="3.10.120.10">
    <property type="entry name" value="Cytochrome b5-like heme/steroid binding domain"/>
    <property type="match status" value="1"/>
</dbReference>
<evidence type="ECO:0000313" key="16">
    <source>
        <dbReference type="EMBL" id="EFJ18112.1"/>
    </source>
</evidence>
<keyword evidence="17" id="KW-1185">Reference proteome</keyword>
<dbReference type="InterPro" id="IPR001199">
    <property type="entry name" value="Cyt_B5-like_heme/steroid-bd"/>
</dbReference>
<keyword evidence="7" id="KW-0479">Metal-binding</keyword>
<keyword evidence="4" id="KW-0349">Heme</keyword>
<dbReference type="GO" id="GO:0005496">
    <property type="term" value="F:steroid binding"/>
    <property type="evidence" value="ECO:0007669"/>
    <property type="project" value="UniProtKB-KW"/>
</dbReference>
<feature type="non-terminal residue" evidence="16">
    <location>
        <position position="1"/>
    </location>
</feature>
<reference evidence="16 17" key="1">
    <citation type="journal article" date="2011" name="Science">
        <title>The Selaginella genome identifies genetic changes associated with the evolution of vascular plants.</title>
        <authorList>
            <person name="Banks J.A."/>
            <person name="Nishiyama T."/>
            <person name="Hasebe M."/>
            <person name="Bowman J.L."/>
            <person name="Gribskov M."/>
            <person name="dePamphilis C."/>
            <person name="Albert V.A."/>
            <person name="Aono N."/>
            <person name="Aoyama T."/>
            <person name="Ambrose B.A."/>
            <person name="Ashton N.W."/>
            <person name="Axtell M.J."/>
            <person name="Barker E."/>
            <person name="Barker M.S."/>
            <person name="Bennetzen J.L."/>
            <person name="Bonawitz N.D."/>
            <person name="Chapple C."/>
            <person name="Cheng C."/>
            <person name="Correa L.G."/>
            <person name="Dacre M."/>
            <person name="DeBarry J."/>
            <person name="Dreyer I."/>
            <person name="Elias M."/>
            <person name="Engstrom E.M."/>
            <person name="Estelle M."/>
            <person name="Feng L."/>
            <person name="Finet C."/>
            <person name="Floyd S.K."/>
            <person name="Frommer W.B."/>
            <person name="Fujita T."/>
            <person name="Gramzow L."/>
            <person name="Gutensohn M."/>
            <person name="Harholt J."/>
            <person name="Hattori M."/>
            <person name="Heyl A."/>
            <person name="Hirai T."/>
            <person name="Hiwatashi Y."/>
            <person name="Ishikawa M."/>
            <person name="Iwata M."/>
            <person name="Karol K.G."/>
            <person name="Koehler B."/>
            <person name="Kolukisaoglu U."/>
            <person name="Kubo M."/>
            <person name="Kurata T."/>
            <person name="Lalonde S."/>
            <person name="Li K."/>
            <person name="Li Y."/>
            <person name="Litt A."/>
            <person name="Lyons E."/>
            <person name="Manning G."/>
            <person name="Maruyama T."/>
            <person name="Michael T.P."/>
            <person name="Mikami K."/>
            <person name="Miyazaki S."/>
            <person name="Morinaga S."/>
            <person name="Murata T."/>
            <person name="Mueller-Roeber B."/>
            <person name="Nelson D.R."/>
            <person name="Obara M."/>
            <person name="Oguri Y."/>
            <person name="Olmstead R.G."/>
            <person name="Onodera N."/>
            <person name="Petersen B.L."/>
            <person name="Pils B."/>
            <person name="Prigge M."/>
            <person name="Rensing S.A."/>
            <person name="Riano-Pachon D.M."/>
            <person name="Roberts A.W."/>
            <person name="Sato Y."/>
            <person name="Scheller H.V."/>
            <person name="Schulz B."/>
            <person name="Schulz C."/>
            <person name="Shakirov E.V."/>
            <person name="Shibagaki N."/>
            <person name="Shinohara N."/>
            <person name="Shippen D.E."/>
            <person name="Soerensen I."/>
            <person name="Sotooka R."/>
            <person name="Sugimoto N."/>
            <person name="Sugita M."/>
            <person name="Sumikawa N."/>
            <person name="Tanurdzic M."/>
            <person name="Theissen G."/>
            <person name="Ulvskov P."/>
            <person name="Wakazuki S."/>
            <person name="Weng J.K."/>
            <person name="Willats W.W."/>
            <person name="Wipf D."/>
            <person name="Wolf P.G."/>
            <person name="Yang L."/>
            <person name="Zimmer A.D."/>
            <person name="Zhu Q."/>
            <person name="Mitros T."/>
            <person name="Hellsten U."/>
            <person name="Loque D."/>
            <person name="Otillar R."/>
            <person name="Salamov A."/>
            <person name="Schmutz J."/>
            <person name="Shapiro H."/>
            <person name="Lindquist E."/>
            <person name="Lucas S."/>
            <person name="Rokhsar D."/>
            <person name="Grigoriev I.V."/>
        </authorList>
    </citation>
    <scope>NUCLEOTIDE SEQUENCE [LARGE SCALE GENOMIC DNA]</scope>
</reference>
<accession>D8SC27</accession>
<evidence type="ECO:0000256" key="14">
    <source>
        <dbReference type="SAM" id="Phobius"/>
    </source>
</evidence>
<evidence type="ECO:0000256" key="3">
    <source>
        <dbReference type="ARBA" id="ARBA00022475"/>
    </source>
</evidence>
<evidence type="ECO:0000313" key="17">
    <source>
        <dbReference type="Proteomes" id="UP000001514"/>
    </source>
</evidence>
<evidence type="ECO:0000256" key="1">
    <source>
        <dbReference type="ARBA" id="ARBA00004236"/>
    </source>
</evidence>
<keyword evidence="9 14" id="KW-1133">Transmembrane helix</keyword>
<comment type="similarity">
    <text evidence="13">Belongs to the cytochrome b5 family. MAPR subfamily.</text>
</comment>
<dbReference type="SMART" id="SM01117">
    <property type="entry name" value="Cyt-b5"/>
    <property type="match status" value="1"/>
</dbReference>
<dbReference type="GO" id="GO:0005886">
    <property type="term" value="C:plasma membrane"/>
    <property type="evidence" value="ECO:0007669"/>
    <property type="project" value="UniProtKB-SubCell"/>
</dbReference>
<keyword evidence="6 14" id="KW-0812">Transmembrane</keyword>
<evidence type="ECO:0000256" key="10">
    <source>
        <dbReference type="ARBA" id="ARBA00023004"/>
    </source>
</evidence>
<gene>
    <name evidence="16" type="ORF">SELMODRAFT_58069</name>
</gene>
<evidence type="ECO:0000256" key="6">
    <source>
        <dbReference type="ARBA" id="ARBA00022692"/>
    </source>
</evidence>